<gene>
    <name evidence="3" type="ORF">KP509_01G109500</name>
</gene>
<dbReference type="GO" id="GO:0019321">
    <property type="term" value="P:pentose metabolic process"/>
    <property type="evidence" value="ECO:0007669"/>
    <property type="project" value="TreeGrafter"/>
</dbReference>
<dbReference type="Gene3D" id="3.30.420.40">
    <property type="match status" value="1"/>
</dbReference>
<protein>
    <submittedName>
        <fullName evidence="3">Uncharacterized protein</fullName>
    </submittedName>
</protein>
<reference evidence="3" key="1">
    <citation type="submission" date="2021-08" db="EMBL/GenBank/DDBJ databases">
        <title>WGS assembly of Ceratopteris richardii.</title>
        <authorList>
            <person name="Marchant D.B."/>
            <person name="Chen G."/>
            <person name="Jenkins J."/>
            <person name="Shu S."/>
            <person name="Leebens-Mack J."/>
            <person name="Grimwood J."/>
            <person name="Schmutz J."/>
            <person name="Soltis P."/>
            <person name="Soltis D."/>
            <person name="Chen Z.-H."/>
        </authorList>
    </citation>
    <scope>NUCLEOTIDE SEQUENCE</scope>
    <source>
        <strain evidence="3">Whitten #5841</strain>
        <tissue evidence="3">Leaf</tissue>
    </source>
</reference>
<organism evidence="3 4">
    <name type="scientific">Ceratopteris richardii</name>
    <name type="common">Triangle waterfern</name>
    <dbReference type="NCBI Taxonomy" id="49495"/>
    <lineage>
        <taxon>Eukaryota</taxon>
        <taxon>Viridiplantae</taxon>
        <taxon>Streptophyta</taxon>
        <taxon>Embryophyta</taxon>
        <taxon>Tracheophyta</taxon>
        <taxon>Polypodiopsida</taxon>
        <taxon>Polypodiidae</taxon>
        <taxon>Polypodiales</taxon>
        <taxon>Pteridineae</taxon>
        <taxon>Pteridaceae</taxon>
        <taxon>Parkerioideae</taxon>
        <taxon>Ceratopteris</taxon>
    </lineage>
</organism>
<evidence type="ECO:0000256" key="1">
    <source>
        <dbReference type="ARBA" id="ARBA00022679"/>
    </source>
</evidence>
<evidence type="ECO:0000313" key="3">
    <source>
        <dbReference type="EMBL" id="KAH7447504.1"/>
    </source>
</evidence>
<evidence type="ECO:0000313" key="4">
    <source>
        <dbReference type="Proteomes" id="UP000825935"/>
    </source>
</evidence>
<proteinExistence type="predicted"/>
<dbReference type="OMA" id="AYLGHTH"/>
<dbReference type="GO" id="GO:0019150">
    <property type="term" value="F:D-ribulokinase activity"/>
    <property type="evidence" value="ECO:0007669"/>
    <property type="project" value="TreeGrafter"/>
</dbReference>
<dbReference type="OrthoDB" id="1741260at2759"/>
<evidence type="ECO:0000256" key="2">
    <source>
        <dbReference type="ARBA" id="ARBA00022777"/>
    </source>
</evidence>
<keyword evidence="2" id="KW-0418">Kinase</keyword>
<sequence length="109" mass="11953">MDLSDWLTYRASGDDTRSLCTVVCKWAYLGHTHMEQMTNKDSAANAACGWDDVFWQEVGLEDLVEGNYAKIGRSVAFPGHPLGSGLTATTAKARTFLHEQLGLKLLCTS</sequence>
<name>A0A8T2VMX8_CERRI</name>
<keyword evidence="1" id="KW-0808">Transferase</keyword>
<comment type="caution">
    <text evidence="3">The sequence shown here is derived from an EMBL/GenBank/DDBJ whole genome shotgun (WGS) entry which is preliminary data.</text>
</comment>
<dbReference type="Proteomes" id="UP000825935">
    <property type="component" value="Chromosome 1"/>
</dbReference>
<keyword evidence="4" id="KW-1185">Reference proteome</keyword>
<dbReference type="PANTHER" id="PTHR43435">
    <property type="entry name" value="RIBULOKINASE"/>
    <property type="match status" value="1"/>
</dbReference>
<dbReference type="EMBL" id="CM035406">
    <property type="protein sequence ID" value="KAH7447504.1"/>
    <property type="molecule type" value="Genomic_DNA"/>
</dbReference>
<dbReference type="PANTHER" id="PTHR43435:SF4">
    <property type="entry name" value="FGGY CARBOHYDRATE KINASE DOMAIN-CONTAINING PROTEIN"/>
    <property type="match status" value="1"/>
</dbReference>
<dbReference type="GO" id="GO:0005737">
    <property type="term" value="C:cytoplasm"/>
    <property type="evidence" value="ECO:0007669"/>
    <property type="project" value="TreeGrafter"/>
</dbReference>
<accession>A0A8T2VMX8</accession>
<dbReference type="AlphaFoldDB" id="A0A8T2VMX8"/>